<sequence>MSLISDTDYLIHNLRLNYLRNIDDPYGPRIISLDSGYQANPYVVASGLADVERWPELAMPRSPTPSDDESAPSARRRHSGFPGANLKYTTTILGPSRTGAVGLRVNGKRASGQRHSVRMSLRGAAAPGKDASASAAPSEEPPITTEVIAATPISPTKPETPRSPVKDSASPSPIAQQNGNTSTNGTNGDASAQPDAQAQQPARRMPEFVPKFKMAAEMEARRRMRMMARANAPGMPPRVPMPAQNLNPEISSSSSSAESSEEEILPEDEDEDSDMGGEADDSMEANDDEFDPEFAAGRGLGMNSDSASEGASILSGSNSMMSTNSSMIASSIPPSTSARASRLSPVREGKHGEERERPSVSPEPREDGQNIEEMFEMVTPAPIADGDSGGTEQPGDARSKKTRLEGPTGATPPSMFARRPIPPRRPVKSALTAMLAATSNTSSSNPFAELYSAISGRAESESMIVRVFFPMARKPAGQALELSVRKDATVEEVLGYALWTYWEEGWLPKIDEGLDGEEDPKWAIKCSAVGWILRIAEEDGEVDEDFPPPDRTGKISKFNFDAYAVLEATPSQIQQNKILESKIQRRISRVVVKKKSTGLLNAPSNTSTLAPPADTLLGTSAGLSSLGTSVGMFPSSLGPSSSHGPPIFLRIRIASAADEPGHVSTTIQASGGMYMAEVLDAVCQKRKLNDPKDYALVVEAGEVKMNIPLDRTVRSLQGKRDLILMKKNMLREFGVEIRERKGTTDPNASIFTTDVAIQEQSLSQMFDLMNAYKRFVVYRKVPMLVARSARTLAIDGGYIHIIPTVSKAKHVFDSGKTSSYHLKSVVTCSQSSKNSAMFKLIVHSGADRSKRYEFEAESPKLAAEIVSTIRALKSAMEKPGGGKTSRRNTRIGTAARPMGV</sequence>
<feature type="region of interest" description="Disordered" evidence="2">
    <location>
        <begin position="231"/>
        <end position="369"/>
    </location>
</feature>
<evidence type="ECO:0000259" key="4">
    <source>
        <dbReference type="Pfam" id="PF16979"/>
    </source>
</evidence>
<evidence type="ECO:0000256" key="2">
    <source>
        <dbReference type="SAM" id="MobiDB-lite"/>
    </source>
</evidence>
<dbReference type="InterPro" id="IPR008828">
    <property type="entry name" value="Sin1/Avo1"/>
</dbReference>
<evidence type="ECO:0000313" key="6">
    <source>
        <dbReference type="Proteomes" id="UP001215151"/>
    </source>
</evidence>
<dbReference type="GO" id="GO:0031932">
    <property type="term" value="C:TORC2 complex"/>
    <property type="evidence" value="ECO:0007669"/>
    <property type="project" value="InterPro"/>
</dbReference>
<dbReference type="GO" id="GO:0005886">
    <property type="term" value="C:plasma membrane"/>
    <property type="evidence" value="ECO:0007669"/>
    <property type="project" value="TreeGrafter"/>
</dbReference>
<feature type="compositionally biased region" description="Low complexity" evidence="2">
    <location>
        <begin position="178"/>
        <end position="202"/>
    </location>
</feature>
<proteinExistence type="inferred from homology"/>
<dbReference type="Gene3D" id="2.30.29.30">
    <property type="entry name" value="Pleckstrin-homology domain (PH domain)/Phosphotyrosine-binding domain (PTB)"/>
    <property type="match status" value="1"/>
</dbReference>
<dbReference type="EMBL" id="JAPEVG010000261">
    <property type="protein sequence ID" value="KAJ8472385.1"/>
    <property type="molecule type" value="Genomic_DNA"/>
</dbReference>
<feature type="compositionally biased region" description="Basic and acidic residues" evidence="2">
    <location>
        <begin position="395"/>
        <end position="404"/>
    </location>
</feature>
<organism evidence="5 6">
    <name type="scientific">Trametes cubensis</name>
    <dbReference type="NCBI Taxonomy" id="1111947"/>
    <lineage>
        <taxon>Eukaryota</taxon>
        <taxon>Fungi</taxon>
        <taxon>Dikarya</taxon>
        <taxon>Basidiomycota</taxon>
        <taxon>Agaricomycotina</taxon>
        <taxon>Agaricomycetes</taxon>
        <taxon>Polyporales</taxon>
        <taxon>Polyporaceae</taxon>
        <taxon>Trametes</taxon>
    </lineage>
</organism>
<dbReference type="GO" id="GO:0005546">
    <property type="term" value="F:phosphatidylinositol-4,5-bisphosphate binding"/>
    <property type="evidence" value="ECO:0007669"/>
    <property type="project" value="TreeGrafter"/>
</dbReference>
<feature type="region of interest" description="Disordered" evidence="2">
    <location>
        <begin position="381"/>
        <end position="422"/>
    </location>
</feature>
<accession>A0AAD7TN18</accession>
<feature type="region of interest" description="Disordered" evidence="2">
    <location>
        <begin position="876"/>
        <end position="900"/>
    </location>
</feature>
<dbReference type="AlphaFoldDB" id="A0AAD7TN18"/>
<dbReference type="PANTHER" id="PTHR13335:SF1">
    <property type="entry name" value="TARGET OF RAPAMYCIN COMPLEX 2 SUBUNIT MAPKAP1"/>
    <property type="match status" value="1"/>
</dbReference>
<evidence type="ECO:0000313" key="5">
    <source>
        <dbReference type="EMBL" id="KAJ8472385.1"/>
    </source>
</evidence>
<evidence type="ECO:0000259" key="3">
    <source>
        <dbReference type="Pfam" id="PF16978"/>
    </source>
</evidence>
<feature type="region of interest" description="Disordered" evidence="2">
    <location>
        <begin position="98"/>
        <end position="211"/>
    </location>
</feature>
<evidence type="ECO:0000256" key="1">
    <source>
        <dbReference type="ARBA" id="ARBA00009407"/>
    </source>
</evidence>
<feature type="compositionally biased region" description="Basic and acidic residues" evidence="2">
    <location>
        <begin position="345"/>
        <end position="368"/>
    </location>
</feature>
<evidence type="ECO:0008006" key="7">
    <source>
        <dbReference type="Google" id="ProtNLM"/>
    </source>
</evidence>
<feature type="compositionally biased region" description="Acidic residues" evidence="2">
    <location>
        <begin position="259"/>
        <end position="292"/>
    </location>
</feature>
<dbReference type="InterPro" id="IPR031567">
    <property type="entry name" value="CRIM_dom"/>
</dbReference>
<dbReference type="Proteomes" id="UP001215151">
    <property type="component" value="Unassembled WGS sequence"/>
</dbReference>
<comment type="similarity">
    <text evidence="1">Belongs to the SIN1 family.</text>
</comment>
<dbReference type="InterPro" id="IPR011993">
    <property type="entry name" value="PH-like_dom_sf"/>
</dbReference>
<keyword evidence="6" id="KW-1185">Reference proteome</keyword>
<gene>
    <name evidence="5" type="ORF">ONZ51_g8539</name>
</gene>
<comment type="caution">
    <text evidence="5">The sequence shown here is derived from an EMBL/GenBank/DDBJ whole genome shotgun (WGS) entry which is preliminary data.</text>
</comment>
<dbReference type="PANTHER" id="PTHR13335">
    <property type="entry name" value="TARGET OF RAPAMYCIN COMPLEX 2 SUBUNIT MAPKAP1"/>
    <property type="match status" value="1"/>
</dbReference>
<feature type="compositionally biased region" description="Low complexity" evidence="2">
    <location>
        <begin position="123"/>
        <end position="142"/>
    </location>
</feature>
<name>A0AAD7TN18_9APHY</name>
<feature type="domain" description="CRIM" evidence="3">
    <location>
        <begin position="428"/>
        <end position="577"/>
    </location>
</feature>
<feature type="compositionally biased region" description="Low complexity" evidence="2">
    <location>
        <begin position="249"/>
        <end position="258"/>
    </location>
</feature>
<feature type="compositionally biased region" description="Low complexity" evidence="2">
    <location>
        <begin position="315"/>
        <end position="332"/>
    </location>
</feature>
<feature type="region of interest" description="Disordered" evidence="2">
    <location>
        <begin position="58"/>
        <end position="86"/>
    </location>
</feature>
<dbReference type="Pfam" id="PF16978">
    <property type="entry name" value="CRIM"/>
    <property type="match status" value="1"/>
</dbReference>
<feature type="domain" description="SIN1-type PH" evidence="4">
    <location>
        <begin position="771"/>
        <end position="872"/>
    </location>
</feature>
<protein>
    <recommendedName>
        <fullName evidence="7">Stress-activated map kinase-interacting protein 1</fullName>
    </recommendedName>
</protein>
<reference evidence="5" key="1">
    <citation type="submission" date="2022-11" db="EMBL/GenBank/DDBJ databases">
        <title>Genome Sequence of Cubamyces cubensis.</title>
        <authorList>
            <person name="Buettner E."/>
        </authorList>
    </citation>
    <scope>NUCLEOTIDE SEQUENCE</scope>
    <source>
        <strain evidence="5">MPL-01</strain>
    </source>
</reference>
<dbReference type="InterPro" id="IPR031313">
    <property type="entry name" value="Sin1_PH_dom"/>
</dbReference>
<dbReference type="GO" id="GO:0038203">
    <property type="term" value="P:TORC2 signaling"/>
    <property type="evidence" value="ECO:0007669"/>
    <property type="project" value="TreeGrafter"/>
</dbReference>
<dbReference type="Pfam" id="PF16979">
    <property type="entry name" value="SIN1_PH"/>
    <property type="match status" value="1"/>
</dbReference>
<dbReference type="GO" id="GO:0005737">
    <property type="term" value="C:cytoplasm"/>
    <property type="evidence" value="ECO:0007669"/>
    <property type="project" value="TreeGrafter"/>
</dbReference>